<dbReference type="Gene3D" id="3.40.50.410">
    <property type="entry name" value="von Willebrand factor, type A domain"/>
    <property type="match status" value="1"/>
</dbReference>
<dbReference type="Pfam" id="PF13519">
    <property type="entry name" value="VWA_2"/>
    <property type="match status" value="1"/>
</dbReference>
<sequence>MNTGLSFDFIWALLLLPLPLLVVKLAPAHNTYLPALSAPFYADLASHLGLKVGSGATRIDPTPWQKMSISISWVLLVVAAAHPVILSEPQTRELEGRNLLVVTDISGSMSTMDFADTNGKKISRWQAAVGVLEEFSANRKGDRLGLIVFGENAYLQAPFTSDHEAWLSLLRELEIGQAGQGTHLGDAIGLGIKVFDAQPSDDQQRVMIVLTDGNDTDSLVPPLEAARVAEYKKVRVYIAVMGDPKTEGDNAIDMERIRNIADITGGQAYLAASRDELSQVYTQIAKLEPLLFDSFSYQSKTSLHYLLVLIVLIQHIAMMGIYRLKTWSTKDKSEVNP</sequence>
<dbReference type="PANTHER" id="PTHR22550:SF18">
    <property type="entry name" value="VWFA DOMAIN-CONTAINING PROTEIN"/>
    <property type="match status" value="1"/>
</dbReference>
<evidence type="ECO:0000313" key="4">
    <source>
        <dbReference type="Proteomes" id="UP000318242"/>
    </source>
</evidence>
<keyword evidence="4" id="KW-1185">Reference proteome</keyword>
<dbReference type="PANTHER" id="PTHR22550">
    <property type="entry name" value="SPORE GERMINATION PROTEIN"/>
    <property type="match status" value="1"/>
</dbReference>
<protein>
    <recommendedName>
        <fullName evidence="2">VWFA domain-containing protein</fullName>
    </recommendedName>
</protein>
<dbReference type="InterPro" id="IPR002035">
    <property type="entry name" value="VWF_A"/>
</dbReference>
<reference evidence="3 4" key="1">
    <citation type="submission" date="2019-06" db="EMBL/GenBank/DDBJ databases">
        <title>Whole genome shotgun sequence of Vibrio comitans NBRC 102076.</title>
        <authorList>
            <person name="Hosoyama A."/>
            <person name="Uohara A."/>
            <person name="Ohji S."/>
            <person name="Ichikawa N."/>
        </authorList>
    </citation>
    <scope>NUCLEOTIDE SEQUENCE [LARGE SCALE GENOMIC DNA]</scope>
    <source>
        <strain evidence="3 4">NBRC 102076</strain>
    </source>
</reference>
<dbReference type="EMBL" id="BJLH01000010">
    <property type="protein sequence ID" value="GEA61141.1"/>
    <property type="molecule type" value="Genomic_DNA"/>
</dbReference>
<gene>
    <name evidence="3" type="ORF">VCO01S_23340</name>
</gene>
<feature type="domain" description="VWFA" evidence="2">
    <location>
        <begin position="98"/>
        <end position="284"/>
    </location>
</feature>
<dbReference type="OrthoDB" id="6206554at2"/>
<proteinExistence type="predicted"/>
<organism evidence="3 4">
    <name type="scientific">Vibrio comitans NBRC 102076</name>
    <dbReference type="NCBI Taxonomy" id="1219078"/>
    <lineage>
        <taxon>Bacteria</taxon>
        <taxon>Pseudomonadati</taxon>
        <taxon>Pseudomonadota</taxon>
        <taxon>Gammaproteobacteria</taxon>
        <taxon>Vibrionales</taxon>
        <taxon>Vibrionaceae</taxon>
        <taxon>Vibrio</taxon>
    </lineage>
</organism>
<comment type="caution">
    <text evidence="3">The sequence shown here is derived from an EMBL/GenBank/DDBJ whole genome shotgun (WGS) entry which is preliminary data.</text>
</comment>
<keyword evidence="1" id="KW-1133">Transmembrane helix</keyword>
<evidence type="ECO:0000256" key="1">
    <source>
        <dbReference type="SAM" id="Phobius"/>
    </source>
</evidence>
<evidence type="ECO:0000313" key="3">
    <source>
        <dbReference type="EMBL" id="GEA61141.1"/>
    </source>
</evidence>
<dbReference type="SUPFAM" id="SSF53300">
    <property type="entry name" value="vWA-like"/>
    <property type="match status" value="1"/>
</dbReference>
<keyword evidence="1" id="KW-0812">Transmembrane</keyword>
<evidence type="ECO:0000259" key="2">
    <source>
        <dbReference type="PROSITE" id="PS50234"/>
    </source>
</evidence>
<feature type="transmembrane region" description="Helical" evidence="1">
    <location>
        <begin position="303"/>
        <end position="322"/>
    </location>
</feature>
<name>A0A4Y3INP8_9VIBR</name>
<accession>A0A4Y3INP8</accession>
<dbReference type="RefSeq" id="WP_141271529.1">
    <property type="nucleotide sequence ID" value="NZ_BJLH01000010.1"/>
</dbReference>
<dbReference type="SMART" id="SM00327">
    <property type="entry name" value="VWA"/>
    <property type="match status" value="1"/>
</dbReference>
<dbReference type="PROSITE" id="PS50234">
    <property type="entry name" value="VWFA"/>
    <property type="match status" value="1"/>
</dbReference>
<dbReference type="InterPro" id="IPR036465">
    <property type="entry name" value="vWFA_dom_sf"/>
</dbReference>
<dbReference type="InterPro" id="IPR050768">
    <property type="entry name" value="UPF0353/GerABKA_families"/>
</dbReference>
<dbReference type="Proteomes" id="UP000318242">
    <property type="component" value="Unassembled WGS sequence"/>
</dbReference>
<dbReference type="AlphaFoldDB" id="A0A4Y3INP8"/>
<keyword evidence="1" id="KW-0472">Membrane</keyword>